<sequence>MSTITLDDLREAMERCGVEDQVTLDETTINAELEDRGYDSLARLEIFAQLGRTTGVRIPDEAIHDLRTPQEIINYLYGRLPKAS</sequence>
<dbReference type="AlphaFoldDB" id="A0AAW8FJD8"/>
<evidence type="ECO:0000259" key="1">
    <source>
        <dbReference type="PROSITE" id="PS50075"/>
    </source>
</evidence>
<name>A0AAW8FJD8_9ACTN</name>
<gene>
    <name evidence="2" type="ORF">QFZ22_004888</name>
</gene>
<comment type="caution">
    <text evidence="2">The sequence shown here is derived from an EMBL/GenBank/DDBJ whole genome shotgun (WGS) entry which is preliminary data.</text>
</comment>
<reference evidence="2" key="1">
    <citation type="submission" date="2023-07" db="EMBL/GenBank/DDBJ databases">
        <title>Comparative genomics of wheat-associated soil bacteria to identify genetic determinants of phenazine resistance.</title>
        <authorList>
            <person name="Mouncey N."/>
        </authorList>
    </citation>
    <scope>NUCLEOTIDE SEQUENCE</scope>
    <source>
        <strain evidence="2">V4I22</strain>
    </source>
</reference>
<accession>A0AAW8FJD8</accession>
<dbReference type="InterPro" id="IPR036736">
    <property type="entry name" value="ACP-like_sf"/>
</dbReference>
<dbReference type="RefSeq" id="WP_306978536.1">
    <property type="nucleotide sequence ID" value="NZ_JAUSYQ010000002.1"/>
</dbReference>
<organism evidence="2 3">
    <name type="scientific">Streptomyces canus</name>
    <dbReference type="NCBI Taxonomy" id="58343"/>
    <lineage>
        <taxon>Bacteria</taxon>
        <taxon>Bacillati</taxon>
        <taxon>Actinomycetota</taxon>
        <taxon>Actinomycetes</taxon>
        <taxon>Kitasatosporales</taxon>
        <taxon>Streptomycetaceae</taxon>
        <taxon>Streptomyces</taxon>
        <taxon>Streptomyces aurantiacus group</taxon>
    </lineage>
</organism>
<dbReference type="Gene3D" id="1.10.1200.10">
    <property type="entry name" value="ACP-like"/>
    <property type="match status" value="1"/>
</dbReference>
<protein>
    <submittedName>
        <fullName evidence="2">Act minimal PKS acyl carrier protein</fullName>
    </submittedName>
</protein>
<dbReference type="Pfam" id="PF00550">
    <property type="entry name" value="PP-binding"/>
    <property type="match status" value="1"/>
</dbReference>
<dbReference type="SUPFAM" id="SSF47336">
    <property type="entry name" value="ACP-like"/>
    <property type="match status" value="1"/>
</dbReference>
<proteinExistence type="predicted"/>
<dbReference type="Proteomes" id="UP001234216">
    <property type="component" value="Unassembled WGS sequence"/>
</dbReference>
<evidence type="ECO:0000313" key="3">
    <source>
        <dbReference type="Proteomes" id="UP001234216"/>
    </source>
</evidence>
<dbReference type="EMBL" id="JAUSZV010000005">
    <property type="protein sequence ID" value="MDQ0908903.1"/>
    <property type="molecule type" value="Genomic_DNA"/>
</dbReference>
<dbReference type="InterPro" id="IPR009081">
    <property type="entry name" value="PP-bd_ACP"/>
</dbReference>
<feature type="domain" description="Carrier" evidence="1">
    <location>
        <begin position="1"/>
        <end position="80"/>
    </location>
</feature>
<dbReference type="PROSITE" id="PS50075">
    <property type="entry name" value="CARRIER"/>
    <property type="match status" value="1"/>
</dbReference>
<evidence type="ECO:0000313" key="2">
    <source>
        <dbReference type="EMBL" id="MDQ0908903.1"/>
    </source>
</evidence>